<gene>
    <name evidence="2" type="ORF">MSAN_00355700</name>
</gene>
<evidence type="ECO:0000313" key="3">
    <source>
        <dbReference type="Proteomes" id="UP000623467"/>
    </source>
</evidence>
<protein>
    <submittedName>
        <fullName evidence="2">F-box domain-containing protein</fullName>
    </submittedName>
</protein>
<evidence type="ECO:0000259" key="1">
    <source>
        <dbReference type="Pfam" id="PF12937"/>
    </source>
</evidence>
<proteinExistence type="predicted"/>
<dbReference type="EMBL" id="JACAZH010000002">
    <property type="protein sequence ID" value="KAF7374706.1"/>
    <property type="molecule type" value="Genomic_DNA"/>
</dbReference>
<dbReference type="Gene3D" id="3.80.10.10">
    <property type="entry name" value="Ribonuclease Inhibitor"/>
    <property type="match status" value="1"/>
</dbReference>
<dbReference type="Pfam" id="PF12937">
    <property type="entry name" value="F-box-like"/>
    <property type="match status" value="1"/>
</dbReference>
<organism evidence="2 3">
    <name type="scientific">Mycena sanguinolenta</name>
    <dbReference type="NCBI Taxonomy" id="230812"/>
    <lineage>
        <taxon>Eukaryota</taxon>
        <taxon>Fungi</taxon>
        <taxon>Dikarya</taxon>
        <taxon>Basidiomycota</taxon>
        <taxon>Agaricomycotina</taxon>
        <taxon>Agaricomycetes</taxon>
        <taxon>Agaricomycetidae</taxon>
        <taxon>Agaricales</taxon>
        <taxon>Marasmiineae</taxon>
        <taxon>Mycenaceae</taxon>
        <taxon>Mycena</taxon>
    </lineage>
</organism>
<dbReference type="OrthoDB" id="10465133at2759"/>
<dbReference type="Proteomes" id="UP000623467">
    <property type="component" value="Unassembled WGS sequence"/>
</dbReference>
<accession>A0A8H6ZEB3</accession>
<reference evidence="2" key="1">
    <citation type="submission" date="2020-05" db="EMBL/GenBank/DDBJ databases">
        <title>Mycena genomes resolve the evolution of fungal bioluminescence.</title>
        <authorList>
            <person name="Tsai I.J."/>
        </authorList>
    </citation>
    <scope>NUCLEOTIDE SEQUENCE</scope>
    <source>
        <strain evidence="2">160909Yilan</strain>
    </source>
</reference>
<dbReference type="InterPro" id="IPR032675">
    <property type="entry name" value="LRR_dom_sf"/>
</dbReference>
<evidence type="ECO:0000313" key="2">
    <source>
        <dbReference type="EMBL" id="KAF7374706.1"/>
    </source>
</evidence>
<dbReference type="InterPro" id="IPR001810">
    <property type="entry name" value="F-box_dom"/>
</dbReference>
<feature type="domain" description="F-box" evidence="1">
    <location>
        <begin position="34"/>
        <end position="77"/>
    </location>
</feature>
<dbReference type="AlphaFoldDB" id="A0A8H6ZEB3"/>
<keyword evidence="3" id="KW-1185">Reference proteome</keyword>
<comment type="caution">
    <text evidence="2">The sequence shown here is derived from an EMBL/GenBank/DDBJ whole genome shotgun (WGS) entry which is preliminary data.</text>
</comment>
<dbReference type="InterPro" id="IPR036047">
    <property type="entry name" value="F-box-like_dom_sf"/>
</dbReference>
<dbReference type="SUPFAM" id="SSF81383">
    <property type="entry name" value="F-box domain"/>
    <property type="match status" value="1"/>
</dbReference>
<name>A0A8H6ZEB3_9AGAR</name>
<sequence>MAVSTDLEGTERTKNWSDIAQFIQEAGIYGLAVELLALIFELTMTDETHVADVHRVSQVCTQWRRIAHGTPRLWIRPLRVNLYSASNAKGDNAAVCLRAWLARSAPLCVRVSFKQALPGTIHRGVMEAALAAAPRLRAVQLQTMPTTPAWLVKRLAQCALDSLEELDLGMVAADLTAEAEADAEPTPFAVPALRTLHMINLGTLQISVPWPQLTELTFECDSLDIIFEVLRQGAPHLVTASIAVLGESELSPEHCVPVHFGHLRTLSLRFRADLSPFLDHLTAPLLTTLRLTLHLAHWDCEPLAACSPPASCPGCTTWPCTTEPCPAVTFWQT</sequence>